<gene>
    <name evidence="1" type="ORF">GCM10022271_18110</name>
</gene>
<protein>
    <recommendedName>
        <fullName evidence="3">DUF4177 domain-containing protein</fullName>
    </recommendedName>
</protein>
<evidence type="ECO:0000313" key="1">
    <source>
        <dbReference type="EMBL" id="GAA3785933.1"/>
    </source>
</evidence>
<name>A0ABP7H8M6_9FLAO</name>
<proteinExistence type="predicted"/>
<evidence type="ECO:0008006" key="3">
    <source>
        <dbReference type="Google" id="ProtNLM"/>
    </source>
</evidence>
<dbReference type="RefSeq" id="WP_344729641.1">
    <property type="nucleotide sequence ID" value="NZ_BAABBI010000002.1"/>
</dbReference>
<comment type="caution">
    <text evidence="1">The sequence shown here is derived from an EMBL/GenBank/DDBJ whole genome shotgun (WGS) entry which is preliminary data.</text>
</comment>
<dbReference type="InterPro" id="IPR025234">
    <property type="entry name" value="YjzH-like"/>
</dbReference>
<dbReference type="Proteomes" id="UP001501456">
    <property type="component" value="Unassembled WGS sequence"/>
</dbReference>
<evidence type="ECO:0000313" key="2">
    <source>
        <dbReference type="Proteomes" id="UP001501456"/>
    </source>
</evidence>
<accession>A0ABP7H8M6</accession>
<dbReference type="Pfam" id="PF13783">
    <property type="entry name" value="DUF4177"/>
    <property type="match status" value="1"/>
</dbReference>
<keyword evidence="2" id="KW-1185">Reference proteome</keyword>
<reference evidence="2" key="1">
    <citation type="journal article" date="2019" name="Int. J. Syst. Evol. Microbiol.">
        <title>The Global Catalogue of Microorganisms (GCM) 10K type strain sequencing project: providing services to taxonomists for standard genome sequencing and annotation.</title>
        <authorList>
            <consortium name="The Broad Institute Genomics Platform"/>
            <consortium name="The Broad Institute Genome Sequencing Center for Infectious Disease"/>
            <person name="Wu L."/>
            <person name="Ma J."/>
        </authorList>
    </citation>
    <scope>NUCLEOTIDE SEQUENCE [LARGE SCALE GENOMIC DNA]</scope>
    <source>
        <strain evidence="2">JCM 17525</strain>
    </source>
</reference>
<dbReference type="EMBL" id="BAABBI010000002">
    <property type="protein sequence ID" value="GAA3785933.1"/>
    <property type="molecule type" value="Genomic_DNA"/>
</dbReference>
<organism evidence="1 2">
    <name type="scientific">Corallibacter vietnamensis</name>
    <dbReference type="NCBI Taxonomy" id="904130"/>
    <lineage>
        <taxon>Bacteria</taxon>
        <taxon>Pseudomonadati</taxon>
        <taxon>Bacteroidota</taxon>
        <taxon>Flavobacteriia</taxon>
        <taxon>Flavobacteriales</taxon>
        <taxon>Flavobacteriaceae</taxon>
        <taxon>Corallibacter</taxon>
    </lineage>
</organism>
<sequence length="52" mass="6469">MKEYKTVNTRLGIARRNEKLDELRNQYAREGWQLKFMHQNLTMMILERDKNR</sequence>